<evidence type="ECO:0000313" key="1">
    <source>
        <dbReference type="EMBL" id="ARV77303.1"/>
    </source>
</evidence>
<accession>A0A1Y0SZT7</accession>
<dbReference type="Proteomes" id="UP000224829">
    <property type="component" value="Segment"/>
</dbReference>
<gene>
    <name evidence="1" type="ORF">NOXIFER_134</name>
</gene>
<dbReference type="OrthoDB" id="10980at10239"/>
<reference evidence="1 2" key="1">
    <citation type="submission" date="2017-05" db="EMBL/GenBank/DDBJ databases">
        <authorList>
            <person name="Song R."/>
            <person name="Chenine A.L."/>
            <person name="Ruprecht R.M."/>
        </authorList>
    </citation>
    <scope>NUCLEOTIDE SEQUENCE [LARGE SCALE GENOMIC DNA]</scope>
</reference>
<keyword evidence="2" id="KW-1185">Reference proteome</keyword>
<organism evidence="1 2">
    <name type="scientific">Pseudomonas phage Noxifer</name>
    <dbReference type="NCBI Taxonomy" id="2006684"/>
    <lineage>
        <taxon>Viruses</taxon>
        <taxon>Duplodnaviria</taxon>
        <taxon>Heunggongvirae</taxon>
        <taxon>Uroviricota</taxon>
        <taxon>Caudoviricetes</taxon>
        <taxon>Chimalliviridae</taxon>
        <taxon>Noxifervirus</taxon>
        <taxon>Noxifervirus noxifer</taxon>
    </lineage>
</organism>
<dbReference type="EMBL" id="MF063068">
    <property type="protein sequence ID" value="ARV77303.1"/>
    <property type="molecule type" value="Genomic_DNA"/>
</dbReference>
<sequence length="302" mass="32020">MSIRLAWRNVNAALADSIVIYRATAPIPADTLPSPLVTLAASATSYDDATAVRGTVYYYRIAAVKGSDFILSDNQAHGYFPDSGPGPQKLLRGDWNSGFFGRLTVDEFLTVADARTLCGVTTGSVPAESLLTHWYKFIFNGKILFAPCISLTGSLSWINLYSLGLMYGTDDNGAVPAGAGGGPFTVNQKKQVAVKGYNFLVRQPKASPLPTTTLITTAAQMLGGEWFETMARVSISSARPDARGRFDDIAGSSYLQARSQHLGTTAAALLVGGTVSDADGQIATGSGGSSTASWFPFFELIY</sequence>
<proteinExistence type="predicted"/>
<name>A0A1Y0SZT7_9CAUD</name>
<evidence type="ECO:0000313" key="2">
    <source>
        <dbReference type="Proteomes" id="UP000224829"/>
    </source>
</evidence>
<dbReference type="Gene3D" id="2.60.40.10">
    <property type="entry name" value="Immunoglobulins"/>
    <property type="match status" value="1"/>
</dbReference>
<dbReference type="InterPro" id="IPR013783">
    <property type="entry name" value="Ig-like_fold"/>
</dbReference>
<protein>
    <submittedName>
        <fullName evidence="1">Putative virion structural protein</fullName>
    </submittedName>
</protein>